<dbReference type="AlphaFoldDB" id="A0A368QWI0"/>
<keyword evidence="3" id="KW-0238">DNA-binding</keyword>
<proteinExistence type="predicted"/>
<feature type="region of interest" description="Disordered" evidence="6">
    <location>
        <begin position="130"/>
        <end position="191"/>
    </location>
</feature>
<dbReference type="InterPro" id="IPR016177">
    <property type="entry name" value="DNA-bd_dom_sf"/>
</dbReference>
<evidence type="ECO:0000256" key="6">
    <source>
        <dbReference type="SAM" id="MobiDB-lite"/>
    </source>
</evidence>
<keyword evidence="2" id="KW-0805">Transcription regulation</keyword>
<keyword evidence="5" id="KW-0539">Nucleus</keyword>
<organism evidence="8">
    <name type="scientific">Setaria italica</name>
    <name type="common">Foxtail millet</name>
    <name type="synonym">Panicum italicum</name>
    <dbReference type="NCBI Taxonomy" id="4555"/>
    <lineage>
        <taxon>Eukaryota</taxon>
        <taxon>Viridiplantae</taxon>
        <taxon>Streptophyta</taxon>
        <taxon>Embryophyta</taxon>
        <taxon>Tracheophyta</taxon>
        <taxon>Spermatophyta</taxon>
        <taxon>Magnoliopsida</taxon>
        <taxon>Liliopsida</taxon>
        <taxon>Poales</taxon>
        <taxon>Poaceae</taxon>
        <taxon>PACMAD clade</taxon>
        <taxon>Panicoideae</taxon>
        <taxon>Panicodae</taxon>
        <taxon>Paniceae</taxon>
        <taxon>Cenchrinae</taxon>
        <taxon>Setaria</taxon>
    </lineage>
</organism>
<dbReference type="KEGG" id="sita:101771630"/>
<accession>A0A368QWI0</accession>
<feature type="domain" description="AP2/ERF" evidence="7">
    <location>
        <begin position="36"/>
        <end position="92"/>
    </location>
</feature>
<reference evidence="8" key="2">
    <citation type="submission" date="2015-07" db="EMBL/GenBank/DDBJ databases">
        <authorList>
            <person name="Noorani M."/>
        </authorList>
    </citation>
    <scope>NUCLEOTIDE SEQUENCE</scope>
    <source>
        <strain evidence="8">Yugu1</strain>
    </source>
</reference>
<gene>
    <name evidence="8" type="ORF">SETIT_4G206700v2</name>
</gene>
<name>A0A368QWI0_SETIT</name>
<dbReference type="SUPFAM" id="SSF54171">
    <property type="entry name" value="DNA-binding domain"/>
    <property type="match status" value="1"/>
</dbReference>
<evidence type="ECO:0000256" key="2">
    <source>
        <dbReference type="ARBA" id="ARBA00023015"/>
    </source>
</evidence>
<dbReference type="OrthoDB" id="694266at2759"/>
<dbReference type="EMBL" id="CM003531">
    <property type="protein sequence ID" value="RCV22262.1"/>
    <property type="molecule type" value="Genomic_DNA"/>
</dbReference>
<sequence>MDGVSGDFFQLVREAAAAAKAEREEAGHPPLPVQSFYRGVRRHYGKYGAEIRDPLDSERAWLGTYATAEEAAYAYDIAARVVQGNKARPNFNISPLMPGDDDDAATEIVLAYFAELRHARMARAERRAQQAAAEAAAAPAPDAAPAQIPSAPADPDDDVDLQQEPGAAAPEGDLPPGPSFADASNIGAGSE</sequence>
<dbReference type="PANTHER" id="PTHR31677:SF196">
    <property type="entry name" value="ETHYLENE-RESPONSIVE TRANSCRIPTION FACTOR ERF109"/>
    <property type="match status" value="1"/>
</dbReference>
<evidence type="ECO:0000256" key="5">
    <source>
        <dbReference type="ARBA" id="ARBA00023242"/>
    </source>
</evidence>
<evidence type="ECO:0000259" key="7">
    <source>
        <dbReference type="PROSITE" id="PS51032"/>
    </source>
</evidence>
<dbReference type="PROSITE" id="PS51032">
    <property type="entry name" value="AP2_ERF"/>
    <property type="match status" value="1"/>
</dbReference>
<dbReference type="GO" id="GO:0003677">
    <property type="term" value="F:DNA binding"/>
    <property type="evidence" value="ECO:0007669"/>
    <property type="project" value="UniProtKB-KW"/>
</dbReference>
<protein>
    <recommendedName>
        <fullName evidence="7">AP2/ERF domain-containing protein</fullName>
    </recommendedName>
</protein>
<dbReference type="GO" id="GO:0003700">
    <property type="term" value="F:DNA-binding transcription factor activity"/>
    <property type="evidence" value="ECO:0007669"/>
    <property type="project" value="InterPro"/>
</dbReference>
<feature type="compositionally biased region" description="Low complexity" evidence="6">
    <location>
        <begin position="130"/>
        <end position="153"/>
    </location>
</feature>
<reference evidence="8" key="1">
    <citation type="journal article" date="2012" name="Nat. Biotechnol.">
        <title>Reference genome sequence of the model plant Setaria.</title>
        <authorList>
            <person name="Bennetzen J.L."/>
            <person name="Schmutz J."/>
            <person name="Wang H."/>
            <person name="Percifield R."/>
            <person name="Hawkins J."/>
            <person name="Pontaroli A.C."/>
            <person name="Estep M."/>
            <person name="Feng L."/>
            <person name="Vaughn J.N."/>
            <person name="Grimwood J."/>
            <person name="Jenkins J."/>
            <person name="Barry K."/>
            <person name="Lindquist E."/>
            <person name="Hellsten U."/>
            <person name="Deshpande S."/>
            <person name="Wang X."/>
            <person name="Wu X."/>
            <person name="Mitros T."/>
            <person name="Triplett J."/>
            <person name="Yang X."/>
            <person name="Ye C.Y."/>
            <person name="Mauro-Herrera M."/>
            <person name="Wang L."/>
            <person name="Li P."/>
            <person name="Sharma M."/>
            <person name="Sharma R."/>
            <person name="Ronald P.C."/>
            <person name="Panaud O."/>
            <person name="Kellogg E.A."/>
            <person name="Brutnell T.P."/>
            <person name="Doust A.N."/>
            <person name="Tuskan G.A."/>
            <person name="Rokhsar D."/>
            <person name="Devos K.M."/>
        </authorList>
    </citation>
    <scope>NUCLEOTIDE SEQUENCE [LARGE SCALE GENOMIC DNA]</scope>
    <source>
        <strain evidence="8">Yugu1</strain>
    </source>
</reference>
<evidence type="ECO:0000256" key="3">
    <source>
        <dbReference type="ARBA" id="ARBA00023125"/>
    </source>
</evidence>
<dbReference type="PANTHER" id="PTHR31677">
    <property type="entry name" value="AP2 DOMAIN CLASS TRANSCRIPTION FACTOR"/>
    <property type="match status" value="1"/>
</dbReference>
<keyword evidence="4" id="KW-0804">Transcription</keyword>
<dbReference type="InterPro" id="IPR036955">
    <property type="entry name" value="AP2/ERF_dom_sf"/>
</dbReference>
<evidence type="ECO:0000256" key="1">
    <source>
        <dbReference type="ARBA" id="ARBA00004123"/>
    </source>
</evidence>
<dbReference type="SMART" id="SM00380">
    <property type="entry name" value="AP2"/>
    <property type="match status" value="1"/>
</dbReference>
<dbReference type="InterPro" id="IPR001471">
    <property type="entry name" value="AP2/ERF_dom"/>
</dbReference>
<evidence type="ECO:0000313" key="8">
    <source>
        <dbReference type="EMBL" id="RCV22262.1"/>
    </source>
</evidence>
<comment type="subcellular location">
    <subcellularLocation>
        <location evidence="1">Nucleus</location>
    </subcellularLocation>
</comment>
<dbReference type="GO" id="GO:0005634">
    <property type="term" value="C:nucleus"/>
    <property type="evidence" value="ECO:0007669"/>
    <property type="project" value="UniProtKB-SubCell"/>
</dbReference>
<evidence type="ECO:0000256" key="4">
    <source>
        <dbReference type="ARBA" id="ARBA00023163"/>
    </source>
</evidence>
<dbReference type="Gene3D" id="3.30.730.10">
    <property type="entry name" value="AP2/ERF domain"/>
    <property type="match status" value="1"/>
</dbReference>
<dbReference type="STRING" id="4555.A0A368QWI0"/>